<sequence>MISDRMSAAEYRAIEKADQPERPSEYRNKKTTVDGIKFDSKREAQFYSSLKQLERAGHVYEVELQKPYALTVNGQLVCTYKADFAFYDAIQKRNRVVDVKGVATKDFVIKKKLMRAVFGIGVEVVR</sequence>
<gene>
    <name evidence="2" type="ORF">GHJ91_24350</name>
</gene>
<evidence type="ECO:0000256" key="1">
    <source>
        <dbReference type="SAM" id="MobiDB-lite"/>
    </source>
</evidence>
<dbReference type="RefSeq" id="WP_153413671.1">
    <property type="nucleotide sequence ID" value="NZ_WISB01000140.1"/>
</dbReference>
<dbReference type="InterPro" id="IPR009414">
    <property type="entry name" value="DUF1064"/>
</dbReference>
<dbReference type="EMBL" id="WISB01000140">
    <property type="protein sequence ID" value="MQW72189.1"/>
    <property type="molecule type" value="Genomic_DNA"/>
</dbReference>
<protein>
    <submittedName>
        <fullName evidence="2">DUF1064 domain-containing protein</fullName>
    </submittedName>
</protein>
<name>A0A6G1WR29_9HYPH</name>
<reference evidence="2" key="1">
    <citation type="journal article" date="2013" name="Genome Biol.">
        <title>Comparative genomics of the core and accessory genomes of 48 Sinorhizobium strains comprising five genospecies.</title>
        <authorList>
            <person name="Sugawara M."/>
            <person name="Epstein B."/>
            <person name="Badgley B.D."/>
            <person name="Unno T."/>
            <person name="Xu L."/>
            <person name="Reese J."/>
            <person name="Gyaneshwar P."/>
            <person name="Denny R."/>
            <person name="Mudge J."/>
            <person name="Bharti A.K."/>
            <person name="Farmer A.D."/>
            <person name="May G.D."/>
            <person name="Woodward J.E."/>
            <person name="Medigue C."/>
            <person name="Vallenet D."/>
            <person name="Lajus A."/>
            <person name="Rouy Z."/>
            <person name="Martinez-Vaz B."/>
            <person name="Tiffin P."/>
            <person name="Young N.D."/>
            <person name="Sadowsky M.J."/>
        </authorList>
    </citation>
    <scope>NUCLEOTIDE SEQUENCE</scope>
    <source>
        <strain evidence="2">M1</strain>
    </source>
</reference>
<dbReference type="AlphaFoldDB" id="A0A6G1WR29"/>
<comment type="caution">
    <text evidence="2">The sequence shown here is derived from an EMBL/GenBank/DDBJ whole genome shotgun (WGS) entry which is preliminary data.</text>
</comment>
<feature type="region of interest" description="Disordered" evidence="1">
    <location>
        <begin position="1"/>
        <end position="28"/>
    </location>
</feature>
<dbReference type="Pfam" id="PF06356">
    <property type="entry name" value="DUF1064"/>
    <property type="match status" value="1"/>
</dbReference>
<organism evidence="2">
    <name type="scientific">Sinorhizobium medicae</name>
    <dbReference type="NCBI Taxonomy" id="110321"/>
    <lineage>
        <taxon>Bacteria</taxon>
        <taxon>Pseudomonadati</taxon>
        <taxon>Pseudomonadota</taxon>
        <taxon>Alphaproteobacteria</taxon>
        <taxon>Hyphomicrobiales</taxon>
        <taxon>Rhizobiaceae</taxon>
        <taxon>Sinorhizobium/Ensifer group</taxon>
        <taxon>Sinorhizobium</taxon>
    </lineage>
</organism>
<accession>A0A6G1WR29</accession>
<feature type="compositionally biased region" description="Basic and acidic residues" evidence="1">
    <location>
        <begin position="12"/>
        <end position="28"/>
    </location>
</feature>
<proteinExistence type="predicted"/>
<evidence type="ECO:0000313" key="2">
    <source>
        <dbReference type="EMBL" id="MQW72189.1"/>
    </source>
</evidence>